<evidence type="ECO:0000256" key="15">
    <source>
        <dbReference type="RuleBase" id="RU003974"/>
    </source>
</evidence>
<dbReference type="GO" id="GO:0005737">
    <property type="term" value="C:cytoplasm"/>
    <property type="evidence" value="ECO:0007669"/>
    <property type="project" value="UniProtKB-SubCell"/>
</dbReference>
<dbReference type="SUPFAM" id="SSF49723">
    <property type="entry name" value="Lipase/lipooxygenase domain (PLAT/LH2 domain)"/>
    <property type="match status" value="1"/>
</dbReference>
<comment type="cofactor">
    <cofactor evidence="1 15">
        <name>Fe cation</name>
        <dbReference type="ChEBI" id="CHEBI:24875"/>
    </cofactor>
</comment>
<dbReference type="PROSITE" id="PS50095">
    <property type="entry name" value="PLAT"/>
    <property type="match status" value="1"/>
</dbReference>
<dbReference type="GO" id="GO:0005506">
    <property type="term" value="F:iron ion binding"/>
    <property type="evidence" value="ECO:0007669"/>
    <property type="project" value="UniProtKB-ARBA"/>
</dbReference>
<dbReference type="GO" id="GO:0016702">
    <property type="term" value="F:oxidoreductase activity, acting on single donors with incorporation of molecular oxygen, incorporation of two atoms of oxygen"/>
    <property type="evidence" value="ECO:0007669"/>
    <property type="project" value="InterPro"/>
</dbReference>
<keyword evidence="4" id="KW-0963">Cytoplasm</keyword>
<dbReference type="Pfam" id="PF00305">
    <property type="entry name" value="Lipoxygenase"/>
    <property type="match status" value="2"/>
</dbReference>
<dbReference type="InterPro" id="IPR042057">
    <property type="entry name" value="Lipoxy_PLAT/LH2"/>
</dbReference>
<dbReference type="SUPFAM" id="SSF48484">
    <property type="entry name" value="Lipoxigenase"/>
    <property type="match status" value="2"/>
</dbReference>
<name>A0A7J6HQH5_CANSA</name>
<evidence type="ECO:0000256" key="8">
    <source>
        <dbReference type="ARBA" id="ARBA00022832"/>
    </source>
</evidence>
<evidence type="ECO:0000256" key="17">
    <source>
        <dbReference type="SAM" id="MobiDB-lite"/>
    </source>
</evidence>
<dbReference type="InterPro" id="IPR036226">
    <property type="entry name" value="LipOase_C_sf"/>
</dbReference>
<evidence type="ECO:0000256" key="10">
    <source>
        <dbReference type="ARBA" id="ARBA00023002"/>
    </source>
</evidence>
<protein>
    <recommendedName>
        <fullName evidence="16">Lipoxygenase</fullName>
        <ecNumber evidence="16">1.13.11.-</ecNumber>
    </recommendedName>
</protein>
<comment type="caution">
    <text evidence="14">Lacks conserved residue(s) required for the propagation of feature annotation.</text>
</comment>
<gene>
    <name evidence="20" type="ORF">G4B88_008967</name>
</gene>
<organism evidence="20 21">
    <name type="scientific">Cannabis sativa</name>
    <name type="common">Hemp</name>
    <name type="synonym">Marijuana</name>
    <dbReference type="NCBI Taxonomy" id="3483"/>
    <lineage>
        <taxon>Eukaryota</taxon>
        <taxon>Viridiplantae</taxon>
        <taxon>Streptophyta</taxon>
        <taxon>Embryophyta</taxon>
        <taxon>Tracheophyta</taxon>
        <taxon>Spermatophyta</taxon>
        <taxon>Magnoliopsida</taxon>
        <taxon>eudicotyledons</taxon>
        <taxon>Gunneridae</taxon>
        <taxon>Pentapetalae</taxon>
        <taxon>rosids</taxon>
        <taxon>fabids</taxon>
        <taxon>Rosales</taxon>
        <taxon>Cannabaceae</taxon>
        <taxon>Cannabis</taxon>
    </lineage>
</organism>
<reference evidence="20 21" key="1">
    <citation type="journal article" date="2020" name="bioRxiv">
        <title>Sequence and annotation of 42 cannabis genomes reveals extensive copy number variation in cannabinoid synthesis and pathogen resistance genes.</title>
        <authorList>
            <person name="Mckernan K.J."/>
            <person name="Helbert Y."/>
            <person name="Kane L.T."/>
            <person name="Ebling H."/>
            <person name="Zhang L."/>
            <person name="Liu B."/>
            <person name="Eaton Z."/>
            <person name="Mclaughlin S."/>
            <person name="Kingan S."/>
            <person name="Baybayan P."/>
            <person name="Concepcion G."/>
            <person name="Jordan M."/>
            <person name="Riva A."/>
            <person name="Barbazuk W."/>
            <person name="Harkins T."/>
        </authorList>
    </citation>
    <scope>NUCLEOTIDE SEQUENCE [LARGE SCALE GENOMIC DNA]</scope>
    <source>
        <strain evidence="21">cv. Jamaican Lion 4</strain>
        <tissue evidence="20">Leaf</tissue>
    </source>
</reference>
<keyword evidence="6 15" id="KW-0479">Metal-binding</keyword>
<comment type="function">
    <text evidence="16">Plant lipoxygenase may be involved in a number of diverse aspects of plant physiology including growth and development, pest resistance, and senescence or responses to wounding.</text>
</comment>
<dbReference type="UniPathway" id="UPA00382"/>
<dbReference type="InterPro" id="IPR020834">
    <property type="entry name" value="LipOase_CS"/>
</dbReference>
<evidence type="ECO:0000256" key="7">
    <source>
        <dbReference type="ARBA" id="ARBA00022767"/>
    </source>
</evidence>
<keyword evidence="10 15" id="KW-0560">Oxidoreductase</keyword>
<dbReference type="InterPro" id="IPR027433">
    <property type="entry name" value="Lipoxygenase_dom_3"/>
</dbReference>
<comment type="caution">
    <text evidence="20">The sequence shown here is derived from an EMBL/GenBank/DDBJ whole genome shotgun (WGS) entry which is preliminary data.</text>
</comment>
<evidence type="ECO:0000256" key="14">
    <source>
        <dbReference type="PROSITE-ProRule" id="PRU00152"/>
    </source>
</evidence>
<dbReference type="EMBL" id="JAATIQ010000034">
    <property type="protein sequence ID" value="KAF4397121.1"/>
    <property type="molecule type" value="Genomic_DNA"/>
</dbReference>
<dbReference type="PANTHER" id="PTHR11771">
    <property type="entry name" value="LIPOXYGENASE"/>
    <property type="match status" value="1"/>
</dbReference>
<evidence type="ECO:0000313" key="21">
    <source>
        <dbReference type="Proteomes" id="UP000583929"/>
    </source>
</evidence>
<dbReference type="PRINTS" id="PR00087">
    <property type="entry name" value="LIPOXYGENASE"/>
</dbReference>
<evidence type="ECO:0000313" key="20">
    <source>
        <dbReference type="EMBL" id="KAF4397121.1"/>
    </source>
</evidence>
<dbReference type="GO" id="GO:0031408">
    <property type="term" value="P:oxylipin biosynthetic process"/>
    <property type="evidence" value="ECO:0007669"/>
    <property type="project" value="UniProtKB-UniRule"/>
</dbReference>
<accession>A0A7J6HQH5</accession>
<evidence type="ECO:0000256" key="13">
    <source>
        <dbReference type="ARBA" id="ARBA00023160"/>
    </source>
</evidence>
<dbReference type="GO" id="GO:0006633">
    <property type="term" value="P:fatty acid biosynthetic process"/>
    <property type="evidence" value="ECO:0007669"/>
    <property type="project" value="UniProtKB-KW"/>
</dbReference>
<dbReference type="CDD" id="cd01751">
    <property type="entry name" value="PLAT_LH2"/>
    <property type="match status" value="1"/>
</dbReference>
<dbReference type="PROSITE" id="PS00711">
    <property type="entry name" value="LIPOXYGENASE_1"/>
    <property type="match status" value="2"/>
</dbReference>
<dbReference type="FunFam" id="4.10.372.10:FF:000001">
    <property type="entry name" value="Lipoxygenase"/>
    <property type="match status" value="2"/>
</dbReference>
<dbReference type="SMART" id="SM00308">
    <property type="entry name" value="LH2"/>
    <property type="match status" value="1"/>
</dbReference>
<dbReference type="Proteomes" id="UP000583929">
    <property type="component" value="Unassembled WGS sequence"/>
</dbReference>
<keyword evidence="9 15" id="KW-0223">Dioxygenase</keyword>
<evidence type="ECO:0000256" key="3">
    <source>
        <dbReference type="ARBA" id="ARBA00009419"/>
    </source>
</evidence>
<dbReference type="InterPro" id="IPR013819">
    <property type="entry name" value="LipOase_C"/>
</dbReference>
<evidence type="ECO:0000256" key="16">
    <source>
        <dbReference type="RuleBase" id="RU003975"/>
    </source>
</evidence>
<feature type="domain" description="Lipoxygenase" evidence="19">
    <location>
        <begin position="922"/>
        <end position="1628"/>
    </location>
</feature>
<dbReference type="Pfam" id="PF01477">
    <property type="entry name" value="PLAT"/>
    <property type="match status" value="1"/>
</dbReference>
<dbReference type="FunFam" id="4.10.375.10:FF:000001">
    <property type="entry name" value="Lipoxygenase"/>
    <property type="match status" value="2"/>
</dbReference>
<feature type="domain" description="Lipoxygenase" evidence="19">
    <location>
        <begin position="70"/>
        <end position="780"/>
    </location>
</feature>
<evidence type="ECO:0000256" key="4">
    <source>
        <dbReference type="ARBA" id="ARBA00022490"/>
    </source>
</evidence>
<evidence type="ECO:0000259" key="19">
    <source>
        <dbReference type="PROSITE" id="PS51393"/>
    </source>
</evidence>
<dbReference type="PROSITE" id="PS00081">
    <property type="entry name" value="LIPOXYGENASE_2"/>
    <property type="match status" value="2"/>
</dbReference>
<keyword evidence="13 16" id="KW-0275">Fatty acid biosynthesis</keyword>
<dbReference type="FunFam" id="3.10.450.60:FF:000002">
    <property type="entry name" value="Lipoxygenase"/>
    <property type="match status" value="2"/>
</dbReference>
<dbReference type="PRINTS" id="PR00468">
    <property type="entry name" value="PLTLPOXGNASE"/>
</dbReference>
<dbReference type="InterPro" id="IPR020833">
    <property type="entry name" value="LipOase_Fe_BS"/>
</dbReference>
<feature type="domain" description="PLAT" evidence="18">
    <location>
        <begin position="795"/>
        <end position="919"/>
    </location>
</feature>
<dbReference type="Gene3D" id="1.20.245.10">
    <property type="entry name" value="Lipoxygenase-1, Domain 5"/>
    <property type="match status" value="2"/>
</dbReference>
<keyword evidence="7 16" id="KW-0925">Oxylipin biosynthesis</keyword>
<keyword evidence="11 15" id="KW-0408">Iron</keyword>
<dbReference type="Gene3D" id="4.10.375.10">
    <property type="entry name" value="Lipoxygenase-1, Domain 2"/>
    <property type="match status" value="2"/>
</dbReference>
<evidence type="ECO:0000256" key="2">
    <source>
        <dbReference type="ARBA" id="ARBA00004496"/>
    </source>
</evidence>
<keyword evidence="21" id="KW-1185">Reference proteome</keyword>
<dbReference type="Gene3D" id="3.10.450.60">
    <property type="match status" value="2"/>
</dbReference>
<evidence type="ECO:0000256" key="9">
    <source>
        <dbReference type="ARBA" id="ARBA00022964"/>
    </source>
</evidence>
<evidence type="ECO:0000256" key="5">
    <source>
        <dbReference type="ARBA" id="ARBA00022516"/>
    </source>
</evidence>
<feature type="region of interest" description="Disordered" evidence="17">
    <location>
        <begin position="131"/>
        <end position="153"/>
    </location>
</feature>
<dbReference type="PROSITE" id="PS51393">
    <property type="entry name" value="LIPOXYGENASE_3"/>
    <property type="match status" value="2"/>
</dbReference>
<evidence type="ECO:0000256" key="12">
    <source>
        <dbReference type="ARBA" id="ARBA00023098"/>
    </source>
</evidence>
<dbReference type="Gene3D" id="2.60.60.20">
    <property type="entry name" value="PLAT/LH2 domain"/>
    <property type="match status" value="1"/>
</dbReference>
<keyword evidence="8" id="KW-0276">Fatty acid metabolism</keyword>
<evidence type="ECO:0000256" key="1">
    <source>
        <dbReference type="ARBA" id="ARBA00001962"/>
    </source>
</evidence>
<keyword evidence="12" id="KW-0443">Lipid metabolism</keyword>
<dbReference type="EC" id="1.13.11.-" evidence="16"/>
<dbReference type="FunFam" id="1.20.245.10:FF:000002">
    <property type="entry name" value="Lipoxygenase"/>
    <property type="match status" value="2"/>
</dbReference>
<comment type="similarity">
    <text evidence="3 15">Belongs to the lipoxygenase family.</text>
</comment>
<dbReference type="InterPro" id="IPR001246">
    <property type="entry name" value="LipOase_plant"/>
</dbReference>
<evidence type="ECO:0000256" key="6">
    <source>
        <dbReference type="ARBA" id="ARBA00022723"/>
    </source>
</evidence>
<keyword evidence="5 16" id="KW-0444">Lipid biosynthesis</keyword>
<dbReference type="InterPro" id="IPR001024">
    <property type="entry name" value="PLAT/LH2_dom"/>
</dbReference>
<comment type="pathway">
    <text evidence="16">Lipid metabolism; oxylipin biosynthesis.</text>
</comment>
<dbReference type="InterPro" id="IPR036392">
    <property type="entry name" value="PLAT/LH2_dom_sf"/>
</dbReference>
<dbReference type="Gene3D" id="4.10.372.10">
    <property type="entry name" value="Lipoxygenase-1, Domain 3"/>
    <property type="match status" value="2"/>
</dbReference>
<dbReference type="GO" id="GO:0034440">
    <property type="term" value="P:lipid oxidation"/>
    <property type="evidence" value="ECO:0007669"/>
    <property type="project" value="InterPro"/>
</dbReference>
<sequence>MFLAGKVVDTLTGGLHGKKIKGRVVLAKKNVLEFNPLAASVLFVSSAILGFTPLGNTTTIVFSSETRNLSYLPSATPAPLLKYRKEELQNLRGNGLGERKEWDRVYDYDVYNDLGEPDKGSNFVRKTLGGNSEFPYPRRGRTGRAPTKTDSTSESRLKQVNIMKPLDPIESLDIYVPRDERFGHLKMADFLAYAIKSLSQAIIPALKHFFDQTRNEFDSFKEIEDLYEGGLKLPTSVLNTIRNNVPVDLFREILRTDGEQFLKFPMPAVIKESKSAWRTDEEFGREMVAGVHPILIRRLNEFPPASKLDPGLYGDQTSTITEEHIQNYLDGLDVSTALNQNRLYILDHHDSFIPYLRRINTTPTKAYATRTLLFLANDGTLRPIAIELSLPHPDGDEFGVVSKVYTPSEDGVDGTIWQLAKAYAAVNDSGYHQLNSHWLNTHAVIEPFVIATNRQLSALHPIYKLLHPHYRDTMNINALARQSLVSADGIIESTFFQGKFALESSAIIYKDWKFTEQALPADLLKRGVAVKDKNSPHGLRLLIEDYPYAVDGLEIWSAINTWVKEYCSFYYKTDATVQKDTELQAWWKEVREVGHGDKKHEAWWPKMQTREELVESCTTLIWISSALHAAVNFGQYSFTGYLPNRPTLSRRFMPEEGTPEYEQLKSDPEKGFLLTITPEFQSLIGISLVEILSRHASDELYLGQRENSDWTAEAEPLNAFERFGTKLAQIEDRIASRNKDTNMKNRAGPVNFEYGLLMPSSEQAGKLVDTLTGGLNGKKIKGRVVLAKKNVLEFNPLAASVNAGSAIFDRLGEFLGNGVSLQLVSGHVAGKVGKETHLENWVTSLPTLTPGDSVFKVTFDWDESIGVPEAIIFKNNHVDEFFLKTITLDDVPGQGVVRFICNSWVYSARKYNYDRVFFRNKSYLPSATPAPLLKYRREELQNLRGDGKGERKEWDRVYDYDVYNDLGEPDKGSNFVRKILGGNSEFPYPRRGRTGRASTKTDSTSESRLKQVNIMKPLDPIESLDIYVPRDERFGHLKMSDFLAYAIKSLSQAIVPALKHFFDQTRNEFDSFKEIEDLYEGGLKLPTSVLSTIRNNVPVDLFRELLRTDGEQFLKFPMPAVIKESKSAWRTDEEFGREMVAGVHPILIRRLNEFPPASKLDPELYGDQTSTITEEHIQNYLDGLDVSTALSQNRLYILDHHDSFIPYLRRINTTPTKAYATRTLLFLANDGTLRPIAIELSLPHPDGDEFGVVSKVYTPSEDGVDGTIWQLAKAYAAVNDSGYHQLNSHWLNTHAVIEPFVIATNRQLSALHPIYKLLHPHYRDTMNINALARQSLVSADGIIESTFFQGKFALESSAIIYKDWKLTEQALPADLLKRGVAVKDQNSPHGVRLLIEDYPYAVDGLEIWSAIKTWVKEYCSFYYKTDATVQKDTELQAWWKEVREVGHGDKKHEAWWPKMQTREELVESCTTLIWISSALHAAVNFGQYSFTGYLPNRPTLSRRFMPEEGTPEYEQLKSDPEKGFLLTITPEFQSLIGISLVEILSRHASDELYLGQRENPDWTAEAEPLNAFERFGTKLAQIEDRIASRNKDTNMKNRAGPVNFEYGLLMPSSEQGLTARGIPNSISI</sequence>
<evidence type="ECO:0000259" key="18">
    <source>
        <dbReference type="PROSITE" id="PS50095"/>
    </source>
</evidence>
<evidence type="ECO:0000256" key="11">
    <source>
        <dbReference type="ARBA" id="ARBA00023004"/>
    </source>
</evidence>
<comment type="subcellular location">
    <subcellularLocation>
        <location evidence="2">Cytoplasm</location>
    </subcellularLocation>
</comment>
<dbReference type="InterPro" id="IPR000907">
    <property type="entry name" value="LipOase"/>
</dbReference>
<proteinExistence type="inferred from homology"/>